<dbReference type="Pfam" id="PF12671">
    <property type="entry name" value="Amidase_6"/>
    <property type="match status" value="1"/>
</dbReference>
<feature type="domain" description="Putative amidase" evidence="1">
    <location>
        <begin position="162"/>
        <end position="321"/>
    </location>
</feature>
<dbReference type="EMBL" id="FNQE01000018">
    <property type="protein sequence ID" value="SDZ09122.1"/>
    <property type="molecule type" value="Genomic_DNA"/>
</dbReference>
<keyword evidence="3" id="KW-1185">Reference proteome</keyword>
<dbReference type="Proteomes" id="UP000198625">
    <property type="component" value="Unassembled WGS sequence"/>
</dbReference>
<evidence type="ECO:0000313" key="3">
    <source>
        <dbReference type="Proteomes" id="UP000198625"/>
    </source>
</evidence>
<dbReference type="PANTHER" id="PTHR40032:SF1">
    <property type="entry name" value="EXPORTED PROTEIN"/>
    <property type="match status" value="1"/>
</dbReference>
<protein>
    <submittedName>
        <fullName evidence="2">Putative amidase domain-containing protein</fullName>
    </submittedName>
</protein>
<sequence>MAVRILLFRTIYRSLINRELTKAQIYDEILHRIKGKEINFYDIERLYKYIVRKKYNNATVVELYLENRDALNILDIEGYRDVLAQEEYITRLITQRYGRETSLSNWKMNLYFLKGAYSHIIKDKSADAALVNSYIQGYSFIESIKLQSKKKSKKSVNAISTYSPEKAVKYAITHAFNYNTDKYPSYAGKGGDCANFISQALNAGGKPMLGTNATNFKNWFCRSNNLWDVSKISSTWRGADAFSYYWMSKAVSYKDFDRTYFNDDSKFKKVLSYGHRGDAVSLFNSNGRPFHTLIIIDYAKDDLICAAHSNDTITASLKSYGYFGGVRIYKMSD</sequence>
<gene>
    <name evidence="2" type="ORF">SAMN05660462_01830</name>
</gene>
<dbReference type="RefSeq" id="WP_091730151.1">
    <property type="nucleotide sequence ID" value="NZ_FNQE01000018.1"/>
</dbReference>
<dbReference type="InterPro" id="IPR024301">
    <property type="entry name" value="Amidase_6"/>
</dbReference>
<name>A0A1H3Q6H1_9FIRM</name>
<dbReference type="PANTHER" id="PTHR40032">
    <property type="entry name" value="EXPORTED PROTEIN-RELATED"/>
    <property type="match status" value="1"/>
</dbReference>
<accession>A0A1H3Q6H1</accession>
<dbReference type="STRING" id="415015.SAMN05660462_01830"/>
<evidence type="ECO:0000259" key="1">
    <source>
        <dbReference type="Pfam" id="PF12671"/>
    </source>
</evidence>
<organism evidence="2 3">
    <name type="scientific">Proteiniborus ethanoligenes</name>
    <dbReference type="NCBI Taxonomy" id="415015"/>
    <lineage>
        <taxon>Bacteria</taxon>
        <taxon>Bacillati</taxon>
        <taxon>Bacillota</taxon>
        <taxon>Clostridia</taxon>
        <taxon>Eubacteriales</taxon>
        <taxon>Proteiniborus</taxon>
    </lineage>
</organism>
<reference evidence="2 3" key="1">
    <citation type="submission" date="2016-10" db="EMBL/GenBank/DDBJ databases">
        <authorList>
            <person name="de Groot N.N."/>
        </authorList>
    </citation>
    <scope>NUCLEOTIDE SEQUENCE [LARGE SCALE GENOMIC DNA]</scope>
    <source>
        <strain evidence="2 3">DSM 21650</strain>
    </source>
</reference>
<dbReference type="AlphaFoldDB" id="A0A1H3Q6H1"/>
<proteinExistence type="predicted"/>
<dbReference type="OrthoDB" id="9812429at2"/>
<evidence type="ECO:0000313" key="2">
    <source>
        <dbReference type="EMBL" id="SDZ09122.1"/>
    </source>
</evidence>